<feature type="region of interest" description="Disordered" evidence="19">
    <location>
        <begin position="339"/>
        <end position="358"/>
    </location>
</feature>
<comment type="similarity">
    <text evidence="15">Belongs to the ARTD/PARP family.</text>
</comment>
<protein>
    <recommendedName>
        <fullName evidence="18">Poly [ADP-ribose] polymerase</fullName>
        <shortName evidence="18">PARP</shortName>
        <ecNumber evidence="18">2.4.2.-</ecNumber>
    </recommendedName>
</protein>
<evidence type="ECO:0000259" key="22">
    <source>
        <dbReference type="PROSITE" id="PS51060"/>
    </source>
</evidence>
<keyword evidence="12 18" id="KW-0520">NAD</keyword>
<evidence type="ECO:0000313" key="25">
    <source>
        <dbReference type="Proteomes" id="UP000886520"/>
    </source>
</evidence>
<dbReference type="PROSITE" id="PS51977">
    <property type="entry name" value="WGR"/>
    <property type="match status" value="1"/>
</dbReference>
<feature type="domain" description="PARP alpha-helical" evidence="22">
    <location>
        <begin position="358"/>
        <end position="476"/>
    </location>
</feature>
<feature type="compositionally biased region" description="Basic and acidic residues" evidence="19">
    <location>
        <begin position="195"/>
        <end position="204"/>
    </location>
</feature>
<dbReference type="InterPro" id="IPR012317">
    <property type="entry name" value="Poly(ADP-ribose)pol_cat_dom"/>
</dbReference>
<dbReference type="GO" id="GO:0070212">
    <property type="term" value="P:protein poly-ADP-ribosylation"/>
    <property type="evidence" value="ECO:0007669"/>
    <property type="project" value="TreeGrafter"/>
</dbReference>
<dbReference type="GO" id="GO:0005730">
    <property type="term" value="C:nucleolus"/>
    <property type="evidence" value="ECO:0007669"/>
    <property type="project" value="TreeGrafter"/>
</dbReference>
<keyword evidence="25" id="KW-1185">Reference proteome</keyword>
<evidence type="ECO:0000256" key="5">
    <source>
        <dbReference type="ARBA" id="ARBA00022679"/>
    </source>
</evidence>
<comment type="catalytic activity">
    <reaction evidence="2">
        <text>L-glutamyl-[protein] + NAD(+) = 5-O-(ADP-D-ribosyl)-L-glutamyl-[protein] + nicotinamide</text>
        <dbReference type="Rhea" id="RHEA:58224"/>
        <dbReference type="Rhea" id="RHEA-COMP:10208"/>
        <dbReference type="Rhea" id="RHEA-COMP:15089"/>
        <dbReference type="ChEBI" id="CHEBI:17154"/>
        <dbReference type="ChEBI" id="CHEBI:29973"/>
        <dbReference type="ChEBI" id="CHEBI:57540"/>
        <dbReference type="ChEBI" id="CHEBI:142540"/>
    </reaction>
</comment>
<dbReference type="Proteomes" id="UP000886520">
    <property type="component" value="Chromosome 10"/>
</dbReference>
<dbReference type="PROSITE" id="PS50800">
    <property type="entry name" value="SAP"/>
    <property type="match status" value="3"/>
</dbReference>
<dbReference type="SUPFAM" id="SSF142921">
    <property type="entry name" value="WGR domain-like"/>
    <property type="match status" value="1"/>
</dbReference>
<feature type="region of interest" description="Disordered" evidence="19">
    <location>
        <begin position="39"/>
        <end position="72"/>
    </location>
</feature>
<comment type="subcellular location">
    <subcellularLocation>
        <location evidence="3">Nucleus</location>
    </subcellularLocation>
</comment>
<dbReference type="PANTHER" id="PTHR10459">
    <property type="entry name" value="DNA LIGASE"/>
    <property type="match status" value="1"/>
</dbReference>
<evidence type="ECO:0000313" key="24">
    <source>
        <dbReference type="EMBL" id="KAI5074524.1"/>
    </source>
</evidence>
<reference evidence="24" key="1">
    <citation type="submission" date="2021-01" db="EMBL/GenBank/DDBJ databases">
        <title>Adiantum capillus-veneris genome.</title>
        <authorList>
            <person name="Fang Y."/>
            <person name="Liao Q."/>
        </authorList>
    </citation>
    <scope>NUCLEOTIDE SEQUENCE</scope>
    <source>
        <strain evidence="24">H3</strain>
        <tissue evidence="24">Leaf</tissue>
    </source>
</reference>
<dbReference type="Pfam" id="PF00644">
    <property type="entry name" value="PARP"/>
    <property type="match status" value="1"/>
</dbReference>
<dbReference type="Gene3D" id="2.20.140.10">
    <property type="entry name" value="WGR domain"/>
    <property type="match status" value="1"/>
</dbReference>
<dbReference type="InterPro" id="IPR008893">
    <property type="entry name" value="WGR_domain"/>
</dbReference>
<evidence type="ECO:0000256" key="17">
    <source>
        <dbReference type="ARBA" id="ARBA00033987"/>
    </source>
</evidence>
<comment type="catalytic activity">
    <reaction evidence="1">
        <text>L-aspartyl-[protein] + NAD(+) = 4-O-(ADP-D-ribosyl)-L-aspartyl-[protein] + nicotinamide</text>
        <dbReference type="Rhea" id="RHEA:54424"/>
        <dbReference type="Rhea" id="RHEA-COMP:9867"/>
        <dbReference type="Rhea" id="RHEA-COMP:13832"/>
        <dbReference type="ChEBI" id="CHEBI:17154"/>
        <dbReference type="ChEBI" id="CHEBI:29961"/>
        <dbReference type="ChEBI" id="CHEBI:57540"/>
        <dbReference type="ChEBI" id="CHEBI:138102"/>
    </reaction>
</comment>
<keyword evidence="4 18" id="KW-0328">Glycosyltransferase</keyword>
<feature type="compositionally biased region" description="Acidic residues" evidence="19">
    <location>
        <begin position="183"/>
        <end position="194"/>
    </location>
</feature>
<dbReference type="PANTHER" id="PTHR10459:SF60">
    <property type="entry name" value="POLY [ADP-RIBOSE] POLYMERASE 2"/>
    <property type="match status" value="1"/>
</dbReference>
<dbReference type="AlphaFoldDB" id="A0A9D4UUZ9"/>
<dbReference type="PROSITE" id="PS51059">
    <property type="entry name" value="PARP_CATALYTIC"/>
    <property type="match status" value="1"/>
</dbReference>
<keyword evidence="7" id="KW-0479">Metal-binding</keyword>
<evidence type="ECO:0000256" key="4">
    <source>
        <dbReference type="ARBA" id="ARBA00022676"/>
    </source>
</evidence>
<evidence type="ECO:0000256" key="15">
    <source>
        <dbReference type="ARBA" id="ARBA00024347"/>
    </source>
</evidence>
<evidence type="ECO:0000256" key="2">
    <source>
        <dbReference type="ARBA" id="ARBA00000459"/>
    </source>
</evidence>
<dbReference type="SMART" id="SM00513">
    <property type="entry name" value="SAP"/>
    <property type="match status" value="3"/>
</dbReference>
<name>A0A9D4UUZ9_ADICA</name>
<dbReference type="Gene3D" id="1.10.720.30">
    <property type="entry name" value="SAP domain"/>
    <property type="match status" value="3"/>
</dbReference>
<keyword evidence="10" id="KW-0863">Zinc-finger</keyword>
<evidence type="ECO:0000256" key="6">
    <source>
        <dbReference type="ARBA" id="ARBA00022695"/>
    </source>
</evidence>
<dbReference type="OrthoDB" id="2017365at2759"/>
<evidence type="ECO:0000256" key="13">
    <source>
        <dbReference type="ARBA" id="ARBA00023125"/>
    </source>
</evidence>
<feature type="domain" description="WGR" evidence="23">
    <location>
        <begin position="228"/>
        <end position="325"/>
    </location>
</feature>
<evidence type="ECO:0000256" key="8">
    <source>
        <dbReference type="ARBA" id="ARBA00022737"/>
    </source>
</evidence>
<dbReference type="EC" id="2.4.2.-" evidence="18"/>
<dbReference type="SMART" id="SM00773">
    <property type="entry name" value="WGR"/>
    <property type="match status" value="1"/>
</dbReference>
<dbReference type="Gene3D" id="3.90.228.10">
    <property type="match status" value="1"/>
</dbReference>
<evidence type="ECO:0000259" key="23">
    <source>
        <dbReference type="PROSITE" id="PS51977"/>
    </source>
</evidence>
<gene>
    <name evidence="24" type="ORF">GOP47_0010485</name>
</gene>
<dbReference type="GO" id="GO:0003677">
    <property type="term" value="F:DNA binding"/>
    <property type="evidence" value="ECO:0007669"/>
    <property type="project" value="UniProtKB-KW"/>
</dbReference>
<evidence type="ECO:0000256" key="14">
    <source>
        <dbReference type="ARBA" id="ARBA00023242"/>
    </source>
</evidence>
<evidence type="ECO:0000256" key="18">
    <source>
        <dbReference type="RuleBase" id="RU362114"/>
    </source>
</evidence>
<dbReference type="GO" id="GO:0003950">
    <property type="term" value="F:NAD+ poly-ADP-ribosyltransferase activity"/>
    <property type="evidence" value="ECO:0007669"/>
    <property type="project" value="UniProtKB-UniRule"/>
</dbReference>
<dbReference type="EMBL" id="JABFUD020000010">
    <property type="protein sequence ID" value="KAI5074524.1"/>
    <property type="molecule type" value="Genomic_DNA"/>
</dbReference>
<dbReference type="PROSITE" id="PS51060">
    <property type="entry name" value="PARP_ALPHA_HD"/>
    <property type="match status" value="1"/>
</dbReference>
<dbReference type="CDD" id="cd01437">
    <property type="entry name" value="parp_like"/>
    <property type="match status" value="1"/>
</dbReference>
<feature type="domain" description="PARP catalytic" evidence="21">
    <location>
        <begin position="482"/>
        <end position="707"/>
    </location>
</feature>
<dbReference type="Pfam" id="PF02037">
    <property type="entry name" value="SAP"/>
    <property type="match status" value="3"/>
</dbReference>
<keyword evidence="8" id="KW-0677">Repeat</keyword>
<evidence type="ECO:0000256" key="1">
    <source>
        <dbReference type="ARBA" id="ARBA00000438"/>
    </source>
</evidence>
<comment type="function">
    <text evidence="16">Involved in the base excision repair (BER) pathway, by catalyzing the poly(ADP-ribosyl)ation of a limited number of acceptor proteins involved in chromatin architecture and in DNA metabolism. This modification follows DNA damages and appears as an obligatory step in a detection/signaling pathway leading to the reparation of DNA strand breaks.</text>
</comment>
<dbReference type="InterPro" id="IPR003034">
    <property type="entry name" value="SAP_dom"/>
</dbReference>
<keyword evidence="14" id="KW-0539">Nucleus</keyword>
<dbReference type="InterPro" id="IPR050800">
    <property type="entry name" value="ARTD/PARP"/>
</dbReference>
<dbReference type="InterPro" id="IPR036616">
    <property type="entry name" value="Poly(ADP-ribose)pol_reg_dom_sf"/>
</dbReference>
<dbReference type="Pfam" id="PF02877">
    <property type="entry name" value="PARP_reg"/>
    <property type="match status" value="1"/>
</dbReference>
<organism evidence="24 25">
    <name type="scientific">Adiantum capillus-veneris</name>
    <name type="common">Maidenhair fern</name>
    <dbReference type="NCBI Taxonomy" id="13818"/>
    <lineage>
        <taxon>Eukaryota</taxon>
        <taxon>Viridiplantae</taxon>
        <taxon>Streptophyta</taxon>
        <taxon>Embryophyta</taxon>
        <taxon>Tracheophyta</taxon>
        <taxon>Polypodiopsida</taxon>
        <taxon>Polypodiidae</taxon>
        <taxon>Polypodiales</taxon>
        <taxon>Pteridineae</taxon>
        <taxon>Pteridaceae</taxon>
        <taxon>Vittarioideae</taxon>
        <taxon>Adiantum</taxon>
    </lineage>
</organism>
<dbReference type="GO" id="GO:0016779">
    <property type="term" value="F:nucleotidyltransferase activity"/>
    <property type="evidence" value="ECO:0007669"/>
    <property type="project" value="UniProtKB-KW"/>
</dbReference>
<feature type="domain" description="SAP" evidence="20">
    <location>
        <begin position="2"/>
        <end position="36"/>
    </location>
</feature>
<evidence type="ECO:0000256" key="3">
    <source>
        <dbReference type="ARBA" id="ARBA00004123"/>
    </source>
</evidence>
<evidence type="ECO:0000256" key="10">
    <source>
        <dbReference type="ARBA" id="ARBA00022771"/>
    </source>
</evidence>
<proteinExistence type="inferred from homology"/>
<evidence type="ECO:0000256" key="12">
    <source>
        <dbReference type="ARBA" id="ARBA00023027"/>
    </source>
</evidence>
<dbReference type="SUPFAM" id="SSF68906">
    <property type="entry name" value="SAP domain"/>
    <property type="match status" value="3"/>
</dbReference>
<feature type="compositionally biased region" description="Basic and acidic residues" evidence="19">
    <location>
        <begin position="339"/>
        <end position="348"/>
    </location>
</feature>
<comment type="caution">
    <text evidence="24">The sequence shown here is derived from an EMBL/GenBank/DDBJ whole genome shotgun (WGS) entry which is preliminary data.</text>
</comment>
<sequence>MSSQLKVQELRDALAERGLDTSGTKAVLVARLDAYEIDKSSKKRDASVVDDGHANGGKRVKTDSQGVSDDKEIDGYTVVELRAALAKRGLSTAGTKKTLQSRLLEAINGDQNDKNDNFAKSGDNREEKEYFDEESKEDESKKDISSYSVADLRSALAERGLSTTGTKKTLHSRLLEAMRSSEADDTIEEDDGEDCDGKERNKEEKIVTSTKKGRAVLDNHLPDHIKSRFHVLETVEGIYDAMLNQTNVGDNNNKFYVIQVLESDDGLGQYYVYNRWGRVGAKGQDKLFGVLQRETAISEFEAKFLDKTRNTWAQRANFEPVKNKYTWLERDYNDDAEASESKAKDIAKKPSIPKAPKESKLDSRLAQFISCICSVDMMKQQMMEIGYDANKMPLGKLSKTTILKGYEALKRIAAVLEGSATGSLERLSSEFYTVIPHDFGFQRMSNFIIDTNPKLKRKLEMVEALGEIQLATKLLQDEDEEDPVYSSYQRLKCQLEPLEHSHEEFEWIKGYLQNTHAKTHASYGLEILQVFKASREDEGERFKKFAGVQNRMLLWHGSRLTNWTGILSQGLRIAPPEAPVTGYMFGKGVYFADMVSKSANYCCTSAHNPIGVLLLCEVALGDMRELQYADYNADKLPSGKLSTKGVGGTEPDSKESKVLPDGLIVPMGKPVQKNGNTGGLLYNEYIVYNVEQIRMRYVLQVKFKYRH</sequence>
<feature type="region of interest" description="Disordered" evidence="19">
    <location>
        <begin position="107"/>
        <end position="145"/>
    </location>
</feature>
<dbReference type="CDD" id="cd08002">
    <property type="entry name" value="WGR_PARP3_like"/>
    <property type="match status" value="1"/>
</dbReference>
<dbReference type="GO" id="GO:1990404">
    <property type="term" value="F:NAD+-protein mono-ADP-ribosyltransferase activity"/>
    <property type="evidence" value="ECO:0007669"/>
    <property type="project" value="TreeGrafter"/>
</dbReference>
<dbReference type="FunFam" id="3.90.228.10:FF:000002">
    <property type="entry name" value="Poly [ADP-ribose] polymerase"/>
    <property type="match status" value="1"/>
</dbReference>
<keyword evidence="6" id="KW-0548">Nucleotidyltransferase</keyword>
<comment type="catalytic activity">
    <reaction evidence="17">
        <text>NAD(+) + (ADP-D-ribosyl)n-acceptor = nicotinamide + (ADP-D-ribosyl)n+1-acceptor + H(+).</text>
        <dbReference type="EC" id="2.4.2.30"/>
    </reaction>
</comment>
<feature type="compositionally biased region" description="Basic and acidic residues" evidence="19">
    <location>
        <begin position="111"/>
        <end position="128"/>
    </location>
</feature>
<feature type="compositionally biased region" description="Basic and acidic residues" evidence="19">
    <location>
        <begin position="39"/>
        <end position="53"/>
    </location>
</feature>
<dbReference type="InterPro" id="IPR036361">
    <property type="entry name" value="SAP_dom_sf"/>
</dbReference>
<dbReference type="SUPFAM" id="SSF47587">
    <property type="entry name" value="Domain of poly(ADP-ribose) polymerase"/>
    <property type="match status" value="1"/>
</dbReference>
<dbReference type="Gene3D" id="1.20.142.10">
    <property type="entry name" value="Poly(ADP-ribose) polymerase, regulatory domain"/>
    <property type="match status" value="1"/>
</dbReference>
<feature type="region of interest" description="Disordered" evidence="19">
    <location>
        <begin position="178"/>
        <end position="204"/>
    </location>
</feature>
<evidence type="ECO:0000256" key="11">
    <source>
        <dbReference type="ARBA" id="ARBA00022833"/>
    </source>
</evidence>
<dbReference type="FunFam" id="1.20.142.10:FF:000002">
    <property type="entry name" value="Poly [ADP-ribose] polymerase"/>
    <property type="match status" value="1"/>
</dbReference>
<evidence type="ECO:0000256" key="16">
    <source>
        <dbReference type="ARBA" id="ARBA00024945"/>
    </source>
</evidence>
<keyword evidence="9" id="KW-0013">ADP-ribosylation</keyword>
<feature type="domain" description="SAP" evidence="20">
    <location>
        <begin position="144"/>
        <end position="178"/>
    </location>
</feature>
<evidence type="ECO:0000256" key="7">
    <source>
        <dbReference type="ARBA" id="ARBA00022723"/>
    </source>
</evidence>
<accession>A0A9D4UUZ9</accession>
<dbReference type="GO" id="GO:0006302">
    <property type="term" value="P:double-strand break repair"/>
    <property type="evidence" value="ECO:0007669"/>
    <property type="project" value="TreeGrafter"/>
</dbReference>
<keyword evidence="13" id="KW-0238">DNA-binding</keyword>
<dbReference type="InterPro" id="IPR004102">
    <property type="entry name" value="Poly(ADP-ribose)pol_reg_dom"/>
</dbReference>
<dbReference type="InterPro" id="IPR036930">
    <property type="entry name" value="WGR_dom_sf"/>
</dbReference>
<keyword evidence="5 18" id="KW-0808">Transferase</keyword>
<evidence type="ECO:0000259" key="21">
    <source>
        <dbReference type="PROSITE" id="PS51059"/>
    </source>
</evidence>
<evidence type="ECO:0000256" key="19">
    <source>
        <dbReference type="SAM" id="MobiDB-lite"/>
    </source>
</evidence>
<dbReference type="FunFam" id="2.20.140.10:FF:000001">
    <property type="entry name" value="Poly [ADP-ribose] polymerase"/>
    <property type="match status" value="1"/>
</dbReference>
<evidence type="ECO:0000256" key="9">
    <source>
        <dbReference type="ARBA" id="ARBA00022765"/>
    </source>
</evidence>
<dbReference type="Pfam" id="PF05406">
    <property type="entry name" value="WGR"/>
    <property type="match status" value="1"/>
</dbReference>
<feature type="domain" description="SAP" evidence="20">
    <location>
        <begin position="73"/>
        <end position="107"/>
    </location>
</feature>
<evidence type="ECO:0000259" key="20">
    <source>
        <dbReference type="PROSITE" id="PS50800"/>
    </source>
</evidence>
<dbReference type="GO" id="GO:0008270">
    <property type="term" value="F:zinc ion binding"/>
    <property type="evidence" value="ECO:0007669"/>
    <property type="project" value="UniProtKB-KW"/>
</dbReference>
<keyword evidence="11" id="KW-0862">Zinc</keyword>
<dbReference type="SUPFAM" id="SSF56399">
    <property type="entry name" value="ADP-ribosylation"/>
    <property type="match status" value="1"/>
</dbReference>